<keyword evidence="3" id="KW-1185">Reference proteome</keyword>
<evidence type="ECO:0000256" key="1">
    <source>
        <dbReference type="SAM" id="MobiDB-lite"/>
    </source>
</evidence>
<reference evidence="3" key="1">
    <citation type="journal article" date="2019" name="Int. J. Syst. Evol. Microbiol.">
        <title>The Global Catalogue of Microorganisms (GCM) 10K type strain sequencing project: providing services to taxonomists for standard genome sequencing and annotation.</title>
        <authorList>
            <consortium name="The Broad Institute Genomics Platform"/>
            <consortium name="The Broad Institute Genome Sequencing Center for Infectious Disease"/>
            <person name="Wu L."/>
            <person name="Ma J."/>
        </authorList>
    </citation>
    <scope>NUCLEOTIDE SEQUENCE [LARGE SCALE GENOMIC DNA]</scope>
    <source>
        <strain evidence="3">JCM 18304</strain>
    </source>
</reference>
<feature type="compositionally biased region" description="Basic and acidic residues" evidence="1">
    <location>
        <begin position="109"/>
        <end position="123"/>
    </location>
</feature>
<dbReference type="Proteomes" id="UP001501570">
    <property type="component" value="Unassembled WGS sequence"/>
</dbReference>
<comment type="caution">
    <text evidence="2">The sequence shown here is derived from an EMBL/GenBank/DDBJ whole genome shotgun (WGS) entry which is preliminary data.</text>
</comment>
<evidence type="ECO:0000313" key="3">
    <source>
        <dbReference type="Proteomes" id="UP001501570"/>
    </source>
</evidence>
<organism evidence="2 3">
    <name type="scientific">Rugosimonospora acidiphila</name>
    <dbReference type="NCBI Taxonomy" id="556531"/>
    <lineage>
        <taxon>Bacteria</taxon>
        <taxon>Bacillati</taxon>
        <taxon>Actinomycetota</taxon>
        <taxon>Actinomycetes</taxon>
        <taxon>Micromonosporales</taxon>
        <taxon>Micromonosporaceae</taxon>
        <taxon>Rugosimonospora</taxon>
    </lineage>
</organism>
<dbReference type="PANTHER" id="PTHR40630:SF1">
    <property type="entry name" value="DNA-BINDING PROTEIN"/>
    <property type="match status" value="1"/>
</dbReference>
<gene>
    <name evidence="2" type="ORF">GCM10023322_16050</name>
</gene>
<sequence length="123" mass="13973">MVNRNDSEFVESWENFHALVNMQSPELRDWLFNTPDGADTYAPEPDIDIHALGLQVLQIKEKRRTDITGTDLDTMRQVSDLIRGRLQNAPESDINDDPWRSTLMTLGHDPTRADSPRGPDAEA</sequence>
<accession>A0ABP9RMK6</accession>
<dbReference type="EMBL" id="BAABJQ010000004">
    <property type="protein sequence ID" value="GAA5181417.1"/>
    <property type="molecule type" value="Genomic_DNA"/>
</dbReference>
<evidence type="ECO:0000313" key="2">
    <source>
        <dbReference type="EMBL" id="GAA5181417.1"/>
    </source>
</evidence>
<feature type="region of interest" description="Disordered" evidence="1">
    <location>
        <begin position="84"/>
        <end position="123"/>
    </location>
</feature>
<dbReference type="PANTHER" id="PTHR40630">
    <property type="entry name" value="POSSIBLE DNA-BINDING PROTEIN"/>
    <property type="match status" value="1"/>
</dbReference>
<dbReference type="Pfam" id="PF11338">
    <property type="entry name" value="DUF3140"/>
    <property type="match status" value="1"/>
</dbReference>
<protein>
    <submittedName>
        <fullName evidence="2">DUF3140 domain-containing protein</fullName>
    </submittedName>
</protein>
<dbReference type="InterPro" id="IPR021487">
    <property type="entry name" value="DUF3140"/>
</dbReference>
<proteinExistence type="predicted"/>
<name>A0ABP9RMK6_9ACTN</name>